<evidence type="ECO:0000313" key="10">
    <source>
        <dbReference type="Proteomes" id="UP000054937"/>
    </source>
</evidence>
<dbReference type="OrthoDB" id="282762at2759"/>
<accession>A0A0V0QNZ1</accession>
<evidence type="ECO:0000256" key="1">
    <source>
        <dbReference type="ARBA" id="ARBA00004648"/>
    </source>
</evidence>
<keyword evidence="5" id="KW-0735">Signal-anchor</keyword>
<evidence type="ECO:0000256" key="7">
    <source>
        <dbReference type="ARBA" id="ARBA00023136"/>
    </source>
</evidence>
<dbReference type="GO" id="GO:0006465">
    <property type="term" value="P:signal peptide processing"/>
    <property type="evidence" value="ECO:0007669"/>
    <property type="project" value="InterPro"/>
</dbReference>
<dbReference type="PANTHER" id="PTHR12804">
    <property type="entry name" value="MICROSOMAL SIGNAL PEPTIDASE 23 KD SUBUNIT SPC22/23"/>
    <property type="match status" value="1"/>
</dbReference>
<keyword evidence="10" id="KW-1185">Reference proteome</keyword>
<keyword evidence="3" id="KW-0812">Transmembrane</keyword>
<dbReference type="InterPro" id="IPR007653">
    <property type="entry name" value="SPC3"/>
</dbReference>
<dbReference type="AlphaFoldDB" id="A0A0V0QNZ1"/>
<dbReference type="Pfam" id="PF04573">
    <property type="entry name" value="SPC22"/>
    <property type="match status" value="1"/>
</dbReference>
<organism evidence="9 10">
    <name type="scientific">Pseudocohnilembus persalinus</name>
    <name type="common">Ciliate</name>
    <dbReference type="NCBI Taxonomy" id="266149"/>
    <lineage>
        <taxon>Eukaryota</taxon>
        <taxon>Sar</taxon>
        <taxon>Alveolata</taxon>
        <taxon>Ciliophora</taxon>
        <taxon>Intramacronucleata</taxon>
        <taxon>Oligohymenophorea</taxon>
        <taxon>Scuticociliatia</taxon>
        <taxon>Philasterida</taxon>
        <taxon>Pseudocohnilembidae</taxon>
        <taxon>Pseudocohnilembus</taxon>
    </lineage>
</organism>
<dbReference type="Proteomes" id="UP000054937">
    <property type="component" value="Unassembled WGS sequence"/>
</dbReference>
<protein>
    <recommendedName>
        <fullName evidence="8">Signal peptidase complex subunit 3</fullName>
    </recommendedName>
</protein>
<reference evidence="9 10" key="1">
    <citation type="journal article" date="2015" name="Sci. Rep.">
        <title>Genome of the facultative scuticociliatosis pathogen Pseudocohnilembus persalinus provides insight into its virulence through horizontal gene transfer.</title>
        <authorList>
            <person name="Xiong J."/>
            <person name="Wang G."/>
            <person name="Cheng J."/>
            <person name="Tian M."/>
            <person name="Pan X."/>
            <person name="Warren A."/>
            <person name="Jiang C."/>
            <person name="Yuan D."/>
            <person name="Miao W."/>
        </authorList>
    </citation>
    <scope>NUCLEOTIDE SEQUENCE [LARGE SCALE GENOMIC DNA]</scope>
    <source>
        <strain evidence="9">36N120E</strain>
    </source>
</reference>
<evidence type="ECO:0000256" key="6">
    <source>
        <dbReference type="ARBA" id="ARBA00022989"/>
    </source>
</evidence>
<evidence type="ECO:0000256" key="5">
    <source>
        <dbReference type="ARBA" id="ARBA00022968"/>
    </source>
</evidence>
<comment type="subcellular location">
    <subcellularLocation>
        <location evidence="1">Endoplasmic reticulum membrane</location>
        <topology evidence="1">Single-pass type II membrane protein</topology>
    </subcellularLocation>
</comment>
<dbReference type="GO" id="GO:0045047">
    <property type="term" value="P:protein targeting to ER"/>
    <property type="evidence" value="ECO:0007669"/>
    <property type="project" value="TreeGrafter"/>
</dbReference>
<comment type="similarity">
    <text evidence="2">Belongs to the SPCS3 family.</text>
</comment>
<evidence type="ECO:0000256" key="3">
    <source>
        <dbReference type="ARBA" id="ARBA00022692"/>
    </source>
</evidence>
<evidence type="ECO:0000256" key="4">
    <source>
        <dbReference type="ARBA" id="ARBA00022824"/>
    </source>
</evidence>
<dbReference type="InParanoid" id="A0A0V0QNZ1"/>
<keyword evidence="7" id="KW-0472">Membrane</keyword>
<keyword evidence="4" id="KW-0256">Endoplasmic reticulum</keyword>
<dbReference type="GO" id="GO:0005787">
    <property type="term" value="C:signal peptidase complex"/>
    <property type="evidence" value="ECO:0007669"/>
    <property type="project" value="InterPro"/>
</dbReference>
<evidence type="ECO:0000256" key="8">
    <source>
        <dbReference type="ARBA" id="ARBA00029556"/>
    </source>
</evidence>
<gene>
    <name evidence="9" type="ORF">PPERSA_04747</name>
</gene>
<evidence type="ECO:0000313" key="9">
    <source>
        <dbReference type="EMBL" id="KRX03869.1"/>
    </source>
</evidence>
<dbReference type="FunCoup" id="A0A0V0QNZ1">
    <property type="interactions" value="152"/>
</dbReference>
<comment type="caution">
    <text evidence="9">The sequence shown here is derived from an EMBL/GenBank/DDBJ whole genome shotgun (WGS) entry which is preliminary data.</text>
</comment>
<sequence>MGRMLDENENISWYYIYQHTQVQNLINYKKLDLRSLQNWNLKQLFFYIEAEWTNPENNIIQNDNQWEKNSQIDKLSRFEYPLRDVHNQLRGANIKFNVWVEKMPIIGIITREKLHVYEYQMPATYL</sequence>
<dbReference type="PANTHER" id="PTHR12804:SF0">
    <property type="entry name" value="SIGNAL PEPTIDASE COMPLEX SUBUNIT 3"/>
    <property type="match status" value="1"/>
</dbReference>
<name>A0A0V0QNZ1_PSEPJ</name>
<dbReference type="EMBL" id="LDAU01000124">
    <property type="protein sequence ID" value="KRX03869.1"/>
    <property type="molecule type" value="Genomic_DNA"/>
</dbReference>
<keyword evidence="6" id="KW-1133">Transmembrane helix</keyword>
<proteinExistence type="inferred from homology"/>
<evidence type="ECO:0000256" key="2">
    <source>
        <dbReference type="ARBA" id="ARBA00009289"/>
    </source>
</evidence>